<sequence length="78" mass="8533">MPLKHSPPSRQKESQARDQAVLTSTPRAPLDGTSVVPQQRDHLDRGPNLVQEEPSIQEGRGPRRSRSFSGAVGNFTGM</sequence>
<name>A0A9Q3KCE3_9BASI</name>
<comment type="caution">
    <text evidence="2">The sequence shown here is derived from an EMBL/GenBank/DDBJ whole genome shotgun (WGS) entry which is preliminary data.</text>
</comment>
<feature type="region of interest" description="Disordered" evidence="1">
    <location>
        <begin position="1"/>
        <end position="78"/>
    </location>
</feature>
<keyword evidence="3" id="KW-1185">Reference proteome</keyword>
<protein>
    <submittedName>
        <fullName evidence="2">Uncharacterized protein</fullName>
    </submittedName>
</protein>
<dbReference type="Proteomes" id="UP000765509">
    <property type="component" value="Unassembled WGS sequence"/>
</dbReference>
<dbReference type="EMBL" id="AVOT02103885">
    <property type="protein sequence ID" value="MBW0578923.1"/>
    <property type="molecule type" value="Genomic_DNA"/>
</dbReference>
<accession>A0A9Q3KCE3</accession>
<evidence type="ECO:0000256" key="1">
    <source>
        <dbReference type="SAM" id="MobiDB-lite"/>
    </source>
</evidence>
<gene>
    <name evidence="2" type="ORF">O181_118638</name>
</gene>
<reference evidence="2" key="1">
    <citation type="submission" date="2021-03" db="EMBL/GenBank/DDBJ databases">
        <title>Draft genome sequence of rust myrtle Austropuccinia psidii MF-1, a brazilian biotype.</title>
        <authorList>
            <person name="Quecine M.C."/>
            <person name="Pachon D.M.R."/>
            <person name="Bonatelli M.L."/>
            <person name="Correr F.H."/>
            <person name="Franceschini L.M."/>
            <person name="Leite T.F."/>
            <person name="Margarido G.R.A."/>
            <person name="Almeida C.A."/>
            <person name="Ferrarezi J.A."/>
            <person name="Labate C.A."/>
        </authorList>
    </citation>
    <scope>NUCLEOTIDE SEQUENCE</scope>
    <source>
        <strain evidence="2">MF-1</strain>
    </source>
</reference>
<evidence type="ECO:0000313" key="3">
    <source>
        <dbReference type="Proteomes" id="UP000765509"/>
    </source>
</evidence>
<dbReference type="AlphaFoldDB" id="A0A9Q3KCE3"/>
<evidence type="ECO:0000313" key="2">
    <source>
        <dbReference type="EMBL" id="MBW0578923.1"/>
    </source>
</evidence>
<proteinExistence type="predicted"/>
<organism evidence="2 3">
    <name type="scientific">Austropuccinia psidii MF-1</name>
    <dbReference type="NCBI Taxonomy" id="1389203"/>
    <lineage>
        <taxon>Eukaryota</taxon>
        <taxon>Fungi</taxon>
        <taxon>Dikarya</taxon>
        <taxon>Basidiomycota</taxon>
        <taxon>Pucciniomycotina</taxon>
        <taxon>Pucciniomycetes</taxon>
        <taxon>Pucciniales</taxon>
        <taxon>Sphaerophragmiaceae</taxon>
        <taxon>Austropuccinia</taxon>
    </lineage>
</organism>